<evidence type="ECO:0000313" key="1">
    <source>
        <dbReference type="EMBL" id="KAH3820601.1"/>
    </source>
</evidence>
<dbReference type="EMBL" id="JAIWYP010000005">
    <property type="protein sequence ID" value="KAH3820601.1"/>
    <property type="molecule type" value="Genomic_DNA"/>
</dbReference>
<protein>
    <submittedName>
        <fullName evidence="1">Uncharacterized protein</fullName>
    </submittedName>
</protein>
<dbReference type="AlphaFoldDB" id="A0A9D4GSD4"/>
<organism evidence="1 2">
    <name type="scientific">Dreissena polymorpha</name>
    <name type="common">Zebra mussel</name>
    <name type="synonym">Mytilus polymorpha</name>
    <dbReference type="NCBI Taxonomy" id="45954"/>
    <lineage>
        <taxon>Eukaryota</taxon>
        <taxon>Metazoa</taxon>
        <taxon>Spiralia</taxon>
        <taxon>Lophotrochozoa</taxon>
        <taxon>Mollusca</taxon>
        <taxon>Bivalvia</taxon>
        <taxon>Autobranchia</taxon>
        <taxon>Heteroconchia</taxon>
        <taxon>Euheterodonta</taxon>
        <taxon>Imparidentia</taxon>
        <taxon>Neoheterodontei</taxon>
        <taxon>Myida</taxon>
        <taxon>Dreissenoidea</taxon>
        <taxon>Dreissenidae</taxon>
        <taxon>Dreissena</taxon>
    </lineage>
</organism>
<proteinExistence type="predicted"/>
<evidence type="ECO:0000313" key="2">
    <source>
        <dbReference type="Proteomes" id="UP000828390"/>
    </source>
</evidence>
<reference evidence="1" key="1">
    <citation type="journal article" date="2019" name="bioRxiv">
        <title>The Genome of the Zebra Mussel, Dreissena polymorpha: A Resource for Invasive Species Research.</title>
        <authorList>
            <person name="McCartney M.A."/>
            <person name="Auch B."/>
            <person name="Kono T."/>
            <person name="Mallez S."/>
            <person name="Zhang Y."/>
            <person name="Obille A."/>
            <person name="Becker A."/>
            <person name="Abrahante J.E."/>
            <person name="Garbe J."/>
            <person name="Badalamenti J.P."/>
            <person name="Herman A."/>
            <person name="Mangelson H."/>
            <person name="Liachko I."/>
            <person name="Sullivan S."/>
            <person name="Sone E.D."/>
            <person name="Koren S."/>
            <person name="Silverstein K.A.T."/>
            <person name="Beckman K.B."/>
            <person name="Gohl D.M."/>
        </authorList>
    </citation>
    <scope>NUCLEOTIDE SEQUENCE</scope>
    <source>
        <strain evidence="1">Duluth1</strain>
        <tissue evidence="1">Whole animal</tissue>
    </source>
</reference>
<sequence length="72" mass="7127">MTAGVSGDLGAAAKSLVGTAPWSACACATTTGRTARASSAAARQSSINPATLQRTARVSCLDTTLAMLARPC</sequence>
<comment type="caution">
    <text evidence="1">The sequence shown here is derived from an EMBL/GenBank/DDBJ whole genome shotgun (WGS) entry which is preliminary data.</text>
</comment>
<keyword evidence="2" id="KW-1185">Reference proteome</keyword>
<gene>
    <name evidence="1" type="ORF">DPMN_122346</name>
</gene>
<reference evidence="1" key="2">
    <citation type="submission" date="2020-11" db="EMBL/GenBank/DDBJ databases">
        <authorList>
            <person name="McCartney M.A."/>
            <person name="Auch B."/>
            <person name="Kono T."/>
            <person name="Mallez S."/>
            <person name="Becker A."/>
            <person name="Gohl D.M."/>
            <person name="Silverstein K.A.T."/>
            <person name="Koren S."/>
            <person name="Bechman K.B."/>
            <person name="Herman A."/>
            <person name="Abrahante J.E."/>
            <person name="Garbe J."/>
        </authorList>
    </citation>
    <scope>NUCLEOTIDE SEQUENCE</scope>
    <source>
        <strain evidence="1">Duluth1</strain>
        <tissue evidence="1">Whole animal</tissue>
    </source>
</reference>
<name>A0A9D4GSD4_DREPO</name>
<accession>A0A9D4GSD4</accession>
<dbReference type="Proteomes" id="UP000828390">
    <property type="component" value="Unassembled WGS sequence"/>
</dbReference>